<accession>A0AAV0JY71</accession>
<organism evidence="2 3">
    <name type="scientific">Linum tenue</name>
    <dbReference type="NCBI Taxonomy" id="586396"/>
    <lineage>
        <taxon>Eukaryota</taxon>
        <taxon>Viridiplantae</taxon>
        <taxon>Streptophyta</taxon>
        <taxon>Embryophyta</taxon>
        <taxon>Tracheophyta</taxon>
        <taxon>Spermatophyta</taxon>
        <taxon>Magnoliopsida</taxon>
        <taxon>eudicotyledons</taxon>
        <taxon>Gunneridae</taxon>
        <taxon>Pentapetalae</taxon>
        <taxon>rosids</taxon>
        <taxon>fabids</taxon>
        <taxon>Malpighiales</taxon>
        <taxon>Linaceae</taxon>
        <taxon>Linum</taxon>
    </lineage>
</organism>
<sequence>MGLLLLILRVKCMMARLSLSFVLIRFKLRHLGSSMLSCLHRKIQFLLAFIQIVKC</sequence>
<protein>
    <submittedName>
        <fullName evidence="2">Uncharacterized protein</fullName>
    </submittedName>
</protein>
<evidence type="ECO:0000256" key="1">
    <source>
        <dbReference type="SAM" id="SignalP"/>
    </source>
</evidence>
<dbReference type="AlphaFoldDB" id="A0AAV0JY71"/>
<keyword evidence="1" id="KW-0732">Signal</keyword>
<reference evidence="2" key="1">
    <citation type="submission" date="2022-08" db="EMBL/GenBank/DDBJ databases">
        <authorList>
            <person name="Gutierrez-Valencia J."/>
        </authorList>
    </citation>
    <scope>NUCLEOTIDE SEQUENCE</scope>
</reference>
<dbReference type="Proteomes" id="UP001154282">
    <property type="component" value="Unassembled WGS sequence"/>
</dbReference>
<name>A0AAV0JY71_9ROSI</name>
<comment type="caution">
    <text evidence="2">The sequence shown here is derived from an EMBL/GenBank/DDBJ whole genome shotgun (WGS) entry which is preliminary data.</text>
</comment>
<evidence type="ECO:0000313" key="3">
    <source>
        <dbReference type="Proteomes" id="UP001154282"/>
    </source>
</evidence>
<feature type="chain" id="PRO_5044009906" evidence="1">
    <location>
        <begin position="21"/>
        <end position="55"/>
    </location>
</feature>
<keyword evidence="3" id="KW-1185">Reference proteome</keyword>
<feature type="signal peptide" evidence="1">
    <location>
        <begin position="1"/>
        <end position="20"/>
    </location>
</feature>
<dbReference type="EMBL" id="CAMGYJ010000005">
    <property type="protein sequence ID" value="CAI0414407.1"/>
    <property type="molecule type" value="Genomic_DNA"/>
</dbReference>
<proteinExistence type="predicted"/>
<gene>
    <name evidence="2" type="ORF">LITE_LOCUS16276</name>
</gene>
<evidence type="ECO:0000313" key="2">
    <source>
        <dbReference type="EMBL" id="CAI0414407.1"/>
    </source>
</evidence>